<keyword evidence="8 10" id="KW-0131">Cell cycle</keyword>
<protein>
    <recommendedName>
        <fullName evidence="10 11">UDP-N-acetylmuramoyl-tripeptide--D-alanyl-D-alanine ligase</fullName>
        <ecNumber evidence="10 11">6.3.2.10</ecNumber>
    </recommendedName>
    <alternativeName>
        <fullName evidence="10">D-alanyl-D-alanine-adding enzyme</fullName>
    </alternativeName>
</protein>
<dbReference type="Gene3D" id="3.40.1190.10">
    <property type="entry name" value="Mur-like, catalytic domain"/>
    <property type="match status" value="1"/>
</dbReference>
<evidence type="ECO:0000256" key="3">
    <source>
        <dbReference type="ARBA" id="ARBA00022618"/>
    </source>
</evidence>
<gene>
    <name evidence="10" type="primary">murF</name>
    <name evidence="15" type="ORF">BTE48_06115</name>
</gene>
<comment type="function">
    <text evidence="10 11">Involved in cell wall formation. Catalyzes the final step in the synthesis of UDP-N-acetylmuramoyl-pentapeptide, the precursor of murein.</text>
</comment>
<dbReference type="InterPro" id="IPR000713">
    <property type="entry name" value="Mur_ligase_N"/>
</dbReference>
<evidence type="ECO:0000256" key="11">
    <source>
        <dbReference type="RuleBase" id="RU004136"/>
    </source>
</evidence>
<dbReference type="Proteomes" id="UP000191418">
    <property type="component" value="Unassembled WGS sequence"/>
</dbReference>
<evidence type="ECO:0000256" key="1">
    <source>
        <dbReference type="ARBA" id="ARBA00022490"/>
    </source>
</evidence>
<dbReference type="InterPro" id="IPR035911">
    <property type="entry name" value="MurE/MurF_N"/>
</dbReference>
<dbReference type="HAMAP" id="MF_02019">
    <property type="entry name" value="MurF"/>
    <property type="match status" value="1"/>
</dbReference>
<dbReference type="InterPro" id="IPR013221">
    <property type="entry name" value="Mur_ligase_cen"/>
</dbReference>
<dbReference type="Pfam" id="PF01225">
    <property type="entry name" value="Mur_ligase"/>
    <property type="match status" value="1"/>
</dbReference>
<evidence type="ECO:0000313" key="15">
    <source>
        <dbReference type="EMBL" id="OPX56117.1"/>
    </source>
</evidence>
<dbReference type="PANTHER" id="PTHR43024">
    <property type="entry name" value="UDP-N-ACETYLMURAMOYL-TRIPEPTIDE--D-ALANYL-D-ALANINE LIGASE"/>
    <property type="match status" value="1"/>
</dbReference>
<comment type="similarity">
    <text evidence="10">Belongs to the MurCDEF family. MurF subfamily.</text>
</comment>
<accession>A0A1T4KR88</accession>
<keyword evidence="6 10" id="KW-0133">Cell shape</keyword>
<sequence length="474" mass="50474">MYPLNLKQLQHHFGGELICSETESELEIKCLQIDSRQVQQGDLFVALKGERFDAHEFLAQVIEQGAGFLVVSQPQKTTVPQWLVENTRIALGQIAQLNRTLFTAPLIAITGNSGKTTVKEMLGSILSQQRNTLITQGNFNNDIGVPLTLLRLDPQHQAAAIELGANHLGEIAYTTALAQPDVGVLLNVTGAHLGEFGSIENIAQAKAELLSGLPEKACAVINADDSHCAYWLSCAGTRSVSLFTLETNMSHFWQSRNWPESVSQVLSAQQIQAQPSGCQFTLQSYDRGAIEPSLSAEIQLPALGLHNVANALAAAAAALSVGVTIAEIMAGLTAFSGIKGRLQQLSGLNGACLINDTYNANPGSVRAAIDTLSAISGKKILVLGDIGELGDAASSAHADLGRYAKDKGIDQLYTVGTLSQHASDHFGTGAQHLPDKVSLVEQLKRELSANCTVLVKGSRSAAMETIVEPLQLQN</sequence>
<dbReference type="GO" id="GO:0005524">
    <property type="term" value="F:ATP binding"/>
    <property type="evidence" value="ECO:0007669"/>
    <property type="project" value="UniProtKB-UniRule"/>
</dbReference>
<comment type="caution">
    <text evidence="15">The sequence shown here is derived from an EMBL/GenBank/DDBJ whole genome shotgun (WGS) entry which is preliminary data.</text>
</comment>
<evidence type="ECO:0000256" key="5">
    <source>
        <dbReference type="ARBA" id="ARBA00022840"/>
    </source>
</evidence>
<name>A0A1T4KR88_9GAMM</name>
<dbReference type="OrthoDB" id="9801978at2"/>
<feature type="domain" description="Mur ligase C-terminal" evidence="13">
    <location>
        <begin position="340"/>
        <end position="459"/>
    </location>
</feature>
<dbReference type="SUPFAM" id="SSF63418">
    <property type="entry name" value="MurE/MurF N-terminal domain"/>
    <property type="match status" value="1"/>
</dbReference>
<dbReference type="GO" id="GO:0051301">
    <property type="term" value="P:cell division"/>
    <property type="evidence" value="ECO:0007669"/>
    <property type="project" value="UniProtKB-KW"/>
</dbReference>
<evidence type="ECO:0000256" key="10">
    <source>
        <dbReference type="HAMAP-Rule" id="MF_02019"/>
    </source>
</evidence>
<reference evidence="15 16" key="1">
    <citation type="submission" date="2017-01" db="EMBL/GenBank/DDBJ databases">
        <title>Genome Sequencing of a Marine Spirillum, Oceanospirillum multiglobuliferum ATCC 33336, from Japan.</title>
        <authorList>
            <person name="Carney J.G."/>
            <person name="Trachtenberg A.M."/>
            <person name="Rheaume B.A."/>
            <person name="Linnane J.D."/>
            <person name="Pitts N.L."/>
            <person name="Mykles D.L."/>
            <person name="Maclea K.S."/>
        </authorList>
    </citation>
    <scope>NUCLEOTIDE SEQUENCE [LARGE SCALE GENOMIC DNA]</scope>
    <source>
        <strain evidence="15 16">ATCC 33336</strain>
    </source>
</reference>
<evidence type="ECO:0000256" key="9">
    <source>
        <dbReference type="ARBA" id="ARBA00023316"/>
    </source>
</evidence>
<keyword evidence="2 10" id="KW-0436">Ligase</keyword>
<dbReference type="InterPro" id="IPR051046">
    <property type="entry name" value="MurCDEF_CellWall_CoF430Synth"/>
</dbReference>
<dbReference type="GO" id="GO:0047480">
    <property type="term" value="F:UDP-N-acetylmuramoyl-tripeptide-D-alanyl-D-alanine ligase activity"/>
    <property type="evidence" value="ECO:0007669"/>
    <property type="project" value="UniProtKB-UniRule"/>
</dbReference>
<keyword evidence="16" id="KW-1185">Reference proteome</keyword>
<dbReference type="GO" id="GO:0008360">
    <property type="term" value="P:regulation of cell shape"/>
    <property type="evidence" value="ECO:0007669"/>
    <property type="project" value="UniProtKB-KW"/>
</dbReference>
<evidence type="ECO:0000259" key="14">
    <source>
        <dbReference type="Pfam" id="PF08245"/>
    </source>
</evidence>
<comment type="pathway">
    <text evidence="10 11">Cell wall biogenesis; peptidoglycan biosynthesis.</text>
</comment>
<feature type="domain" description="Mur ligase central" evidence="14">
    <location>
        <begin position="109"/>
        <end position="318"/>
    </location>
</feature>
<evidence type="ECO:0000256" key="4">
    <source>
        <dbReference type="ARBA" id="ARBA00022741"/>
    </source>
</evidence>
<comment type="subcellular location">
    <subcellularLocation>
        <location evidence="10 11">Cytoplasm</location>
    </subcellularLocation>
</comment>
<dbReference type="Pfam" id="PF02875">
    <property type="entry name" value="Mur_ligase_C"/>
    <property type="match status" value="1"/>
</dbReference>
<dbReference type="SUPFAM" id="SSF53244">
    <property type="entry name" value="MurD-like peptide ligases, peptide-binding domain"/>
    <property type="match status" value="1"/>
</dbReference>
<keyword evidence="1 10" id="KW-0963">Cytoplasm</keyword>
<dbReference type="RefSeq" id="WP_078743794.1">
    <property type="nucleotide sequence ID" value="NZ_FUXG01000001.1"/>
</dbReference>
<dbReference type="Gene3D" id="3.90.190.20">
    <property type="entry name" value="Mur ligase, C-terminal domain"/>
    <property type="match status" value="1"/>
</dbReference>
<feature type="domain" description="Mur ligase N-terminal catalytic" evidence="12">
    <location>
        <begin position="27"/>
        <end position="93"/>
    </location>
</feature>
<dbReference type="NCBIfam" id="TIGR01143">
    <property type="entry name" value="murF"/>
    <property type="match status" value="1"/>
</dbReference>
<keyword evidence="9 10" id="KW-0961">Cell wall biogenesis/degradation</keyword>
<dbReference type="Pfam" id="PF08245">
    <property type="entry name" value="Mur_ligase_M"/>
    <property type="match status" value="1"/>
</dbReference>
<dbReference type="Gene3D" id="3.40.1390.10">
    <property type="entry name" value="MurE/MurF, N-terminal domain"/>
    <property type="match status" value="1"/>
</dbReference>
<dbReference type="EMBL" id="MTSM01000005">
    <property type="protein sequence ID" value="OPX56117.1"/>
    <property type="molecule type" value="Genomic_DNA"/>
</dbReference>
<dbReference type="InterPro" id="IPR004101">
    <property type="entry name" value="Mur_ligase_C"/>
</dbReference>
<evidence type="ECO:0000256" key="7">
    <source>
        <dbReference type="ARBA" id="ARBA00022984"/>
    </source>
</evidence>
<dbReference type="STRING" id="64969.SAMN02745127_00180"/>
<proteinExistence type="inferred from homology"/>
<evidence type="ECO:0000313" key="16">
    <source>
        <dbReference type="Proteomes" id="UP000191418"/>
    </source>
</evidence>
<evidence type="ECO:0000256" key="2">
    <source>
        <dbReference type="ARBA" id="ARBA00022598"/>
    </source>
</evidence>
<dbReference type="UniPathway" id="UPA00219"/>
<organism evidence="15 16">
    <name type="scientific">Oceanospirillum multiglobuliferum</name>
    <dbReference type="NCBI Taxonomy" id="64969"/>
    <lineage>
        <taxon>Bacteria</taxon>
        <taxon>Pseudomonadati</taxon>
        <taxon>Pseudomonadota</taxon>
        <taxon>Gammaproteobacteria</taxon>
        <taxon>Oceanospirillales</taxon>
        <taxon>Oceanospirillaceae</taxon>
        <taxon>Oceanospirillum</taxon>
    </lineage>
</organism>
<dbReference type="InterPro" id="IPR036565">
    <property type="entry name" value="Mur-like_cat_sf"/>
</dbReference>
<dbReference type="GO" id="GO:0008766">
    <property type="term" value="F:UDP-N-acetylmuramoylalanyl-D-glutamyl-2,6-diaminopimelate-D-alanyl-D-alanine ligase activity"/>
    <property type="evidence" value="ECO:0007669"/>
    <property type="project" value="RHEA"/>
</dbReference>
<evidence type="ECO:0000256" key="8">
    <source>
        <dbReference type="ARBA" id="ARBA00023306"/>
    </source>
</evidence>
<comment type="catalytic activity">
    <reaction evidence="10 11">
        <text>D-alanyl-D-alanine + UDP-N-acetyl-alpha-D-muramoyl-L-alanyl-gamma-D-glutamyl-meso-2,6-diaminopimelate + ATP = UDP-N-acetyl-alpha-D-muramoyl-L-alanyl-gamma-D-glutamyl-meso-2,6-diaminopimeloyl-D-alanyl-D-alanine + ADP + phosphate + H(+)</text>
        <dbReference type="Rhea" id="RHEA:28374"/>
        <dbReference type="ChEBI" id="CHEBI:15378"/>
        <dbReference type="ChEBI" id="CHEBI:30616"/>
        <dbReference type="ChEBI" id="CHEBI:43474"/>
        <dbReference type="ChEBI" id="CHEBI:57822"/>
        <dbReference type="ChEBI" id="CHEBI:61386"/>
        <dbReference type="ChEBI" id="CHEBI:83905"/>
        <dbReference type="ChEBI" id="CHEBI:456216"/>
        <dbReference type="EC" id="6.3.2.10"/>
    </reaction>
</comment>
<dbReference type="SUPFAM" id="SSF53623">
    <property type="entry name" value="MurD-like peptide ligases, catalytic domain"/>
    <property type="match status" value="1"/>
</dbReference>
<dbReference type="PANTHER" id="PTHR43024:SF1">
    <property type="entry name" value="UDP-N-ACETYLMURAMOYL-TRIPEPTIDE--D-ALANYL-D-ALANINE LIGASE"/>
    <property type="match status" value="1"/>
</dbReference>
<keyword evidence="7 10" id="KW-0573">Peptidoglycan synthesis</keyword>
<dbReference type="EC" id="6.3.2.10" evidence="10 11"/>
<evidence type="ECO:0000256" key="6">
    <source>
        <dbReference type="ARBA" id="ARBA00022960"/>
    </source>
</evidence>
<evidence type="ECO:0000259" key="13">
    <source>
        <dbReference type="Pfam" id="PF02875"/>
    </source>
</evidence>
<dbReference type="AlphaFoldDB" id="A0A1T4KR88"/>
<dbReference type="GO" id="GO:0009252">
    <property type="term" value="P:peptidoglycan biosynthetic process"/>
    <property type="evidence" value="ECO:0007669"/>
    <property type="project" value="UniProtKB-UniRule"/>
</dbReference>
<dbReference type="InterPro" id="IPR036615">
    <property type="entry name" value="Mur_ligase_C_dom_sf"/>
</dbReference>
<dbReference type="GO" id="GO:0005737">
    <property type="term" value="C:cytoplasm"/>
    <property type="evidence" value="ECO:0007669"/>
    <property type="project" value="UniProtKB-SubCell"/>
</dbReference>
<keyword evidence="5 10" id="KW-0067">ATP-binding</keyword>
<keyword evidence="3 10" id="KW-0132">Cell division</keyword>
<comment type="caution">
    <text evidence="10">Lacks conserved residue(s) required for the propagation of feature annotation.</text>
</comment>
<evidence type="ECO:0000259" key="12">
    <source>
        <dbReference type="Pfam" id="PF01225"/>
    </source>
</evidence>
<keyword evidence="4 10" id="KW-0547">Nucleotide-binding</keyword>
<dbReference type="GO" id="GO:0071555">
    <property type="term" value="P:cell wall organization"/>
    <property type="evidence" value="ECO:0007669"/>
    <property type="project" value="UniProtKB-KW"/>
</dbReference>
<dbReference type="InterPro" id="IPR005863">
    <property type="entry name" value="UDP-N-AcMur_synth"/>
</dbReference>